<evidence type="ECO:0000256" key="1">
    <source>
        <dbReference type="ARBA" id="ARBA00022531"/>
    </source>
</evidence>
<accession>A0A917MXJ7</accession>
<evidence type="ECO:0000313" key="5">
    <source>
        <dbReference type="Proteomes" id="UP000627292"/>
    </source>
</evidence>
<dbReference type="PANTHER" id="PTHR47128">
    <property type="match status" value="1"/>
</dbReference>
<gene>
    <name evidence="4" type="ORF">GCM10011379_35600</name>
</gene>
<dbReference type="Pfam" id="PF13460">
    <property type="entry name" value="NAD_binding_10"/>
    <property type="match status" value="1"/>
</dbReference>
<dbReference type="GO" id="GO:0015979">
    <property type="term" value="P:photosynthesis"/>
    <property type="evidence" value="ECO:0007669"/>
    <property type="project" value="UniProtKB-KW"/>
</dbReference>
<keyword evidence="5" id="KW-1185">Reference proteome</keyword>
<evidence type="ECO:0000256" key="2">
    <source>
        <dbReference type="ARBA" id="ARBA00023276"/>
    </source>
</evidence>
<evidence type="ECO:0000313" key="4">
    <source>
        <dbReference type="EMBL" id="GGH73745.1"/>
    </source>
</evidence>
<dbReference type="SUPFAM" id="SSF51735">
    <property type="entry name" value="NAD(P)-binding Rossmann-fold domains"/>
    <property type="match status" value="1"/>
</dbReference>
<reference evidence="4" key="1">
    <citation type="journal article" date="2014" name="Int. J. Syst. Evol. Microbiol.">
        <title>Complete genome sequence of Corynebacterium casei LMG S-19264T (=DSM 44701T), isolated from a smear-ripened cheese.</title>
        <authorList>
            <consortium name="US DOE Joint Genome Institute (JGI-PGF)"/>
            <person name="Walter F."/>
            <person name="Albersmeier A."/>
            <person name="Kalinowski J."/>
            <person name="Ruckert C."/>
        </authorList>
    </citation>
    <scope>NUCLEOTIDE SEQUENCE</scope>
    <source>
        <strain evidence="4">CGMCC 1.15290</strain>
    </source>
</reference>
<dbReference type="InterPro" id="IPR044256">
    <property type="entry name" value="HCF244-like"/>
</dbReference>
<evidence type="ECO:0000259" key="3">
    <source>
        <dbReference type="Pfam" id="PF13460"/>
    </source>
</evidence>
<dbReference type="RefSeq" id="WP_188954711.1">
    <property type="nucleotide sequence ID" value="NZ_BMIB01000003.1"/>
</dbReference>
<dbReference type="EMBL" id="BMIB01000003">
    <property type="protein sequence ID" value="GGH73745.1"/>
    <property type="molecule type" value="Genomic_DNA"/>
</dbReference>
<dbReference type="Proteomes" id="UP000627292">
    <property type="component" value="Unassembled WGS sequence"/>
</dbReference>
<dbReference type="InterPro" id="IPR016040">
    <property type="entry name" value="NAD(P)-bd_dom"/>
</dbReference>
<proteinExistence type="predicted"/>
<dbReference type="AlphaFoldDB" id="A0A917MXJ7"/>
<dbReference type="PANTHER" id="PTHR47128:SF2">
    <property type="entry name" value="PROTEIN HIGH CHLOROPHYLL FLUORESCENCE PHENOTYPE 244, CHLOROPLASTIC"/>
    <property type="match status" value="1"/>
</dbReference>
<comment type="caution">
    <text evidence="4">The sequence shown here is derived from an EMBL/GenBank/DDBJ whole genome shotgun (WGS) entry which is preliminary data.</text>
</comment>
<keyword evidence="2" id="KW-0604">Photosystem II</keyword>
<protein>
    <submittedName>
        <fullName evidence="4">NmrA family transcriptional regulator</fullName>
    </submittedName>
</protein>
<organism evidence="4 5">
    <name type="scientific">Filimonas zeae</name>
    <dbReference type="NCBI Taxonomy" id="1737353"/>
    <lineage>
        <taxon>Bacteria</taxon>
        <taxon>Pseudomonadati</taxon>
        <taxon>Bacteroidota</taxon>
        <taxon>Chitinophagia</taxon>
        <taxon>Chitinophagales</taxon>
        <taxon>Chitinophagaceae</taxon>
        <taxon>Filimonas</taxon>
    </lineage>
</organism>
<dbReference type="Gene3D" id="3.40.50.720">
    <property type="entry name" value="NAD(P)-binding Rossmann-like Domain"/>
    <property type="match status" value="1"/>
</dbReference>
<keyword evidence="1" id="KW-0602">Photosynthesis</keyword>
<reference evidence="4" key="2">
    <citation type="submission" date="2020-09" db="EMBL/GenBank/DDBJ databases">
        <authorList>
            <person name="Sun Q."/>
            <person name="Zhou Y."/>
        </authorList>
    </citation>
    <scope>NUCLEOTIDE SEQUENCE</scope>
    <source>
        <strain evidence="4">CGMCC 1.15290</strain>
    </source>
</reference>
<feature type="domain" description="NAD(P)-binding" evidence="3">
    <location>
        <begin position="7"/>
        <end position="174"/>
    </location>
</feature>
<name>A0A917MXJ7_9BACT</name>
<sequence length="249" mass="25808">MKFLIIGGTGLIGSNVTNKLKAAGHEVVVGAPATGVDASSGAGVAEAMKGVEVVIDLSNSRAFDDETALGFFRAAGGHLLPAAVAAGVKHYLCLSIVGADRMGAMGYMRAKLLQEQLIKESGLPYTIIRSTQFQEFVPFIVQAATAGSEVHISTLDFQPIATEEVASFVAAFATEVPANGITEIAGPERKTIDAFVQEYLALTASAAKVVTNNQSAYMGTVVPQSALVPLGQAHLGKIAFRQTAKTIAG</sequence>
<dbReference type="InterPro" id="IPR036291">
    <property type="entry name" value="NAD(P)-bd_dom_sf"/>
</dbReference>
<dbReference type="GO" id="GO:0009523">
    <property type="term" value="C:photosystem II"/>
    <property type="evidence" value="ECO:0007669"/>
    <property type="project" value="UniProtKB-KW"/>
</dbReference>